<comment type="cofactor">
    <cofactor evidence="2">
        <name>Zn(2+)</name>
        <dbReference type="ChEBI" id="CHEBI:29105"/>
    </cofactor>
</comment>
<dbReference type="GO" id="GO:0006364">
    <property type="term" value="P:rRNA processing"/>
    <property type="evidence" value="ECO:0007669"/>
    <property type="project" value="TreeGrafter"/>
</dbReference>
<dbReference type="GO" id="GO:0008033">
    <property type="term" value="P:tRNA processing"/>
    <property type="evidence" value="ECO:0007669"/>
    <property type="project" value="UniProtKB-KW"/>
</dbReference>
<dbReference type="InterPro" id="IPR012340">
    <property type="entry name" value="NA-bd_OB-fold"/>
</dbReference>
<evidence type="ECO:0000256" key="3">
    <source>
        <dbReference type="ARBA" id="ARBA00004496"/>
    </source>
</evidence>
<proteinExistence type="inferred from homology"/>
<dbReference type="AlphaFoldDB" id="A0A5N6BRI7"/>
<evidence type="ECO:0000256" key="11">
    <source>
        <dbReference type="ARBA" id="ARBA00022842"/>
    </source>
</evidence>
<feature type="compositionally biased region" description="Acidic residues" evidence="16">
    <location>
        <begin position="368"/>
        <end position="398"/>
    </location>
</feature>
<evidence type="ECO:0000256" key="7">
    <source>
        <dbReference type="ARBA" id="ARBA00022694"/>
    </source>
</evidence>
<feature type="region of interest" description="Disordered" evidence="16">
    <location>
        <begin position="1"/>
        <end position="225"/>
    </location>
</feature>
<evidence type="ECO:0000256" key="15">
    <source>
        <dbReference type="ARBA" id="ARBA00072999"/>
    </source>
</evidence>
<dbReference type="GO" id="GO:0003723">
    <property type="term" value="F:RNA binding"/>
    <property type="evidence" value="ECO:0007669"/>
    <property type="project" value="UniProtKB-KW"/>
</dbReference>
<feature type="compositionally biased region" description="Basic residues" evidence="16">
    <location>
        <begin position="403"/>
        <end position="412"/>
    </location>
</feature>
<dbReference type="EC" id="3.1.26.12" evidence="14"/>
<feature type="compositionally biased region" description="Acidic residues" evidence="16">
    <location>
        <begin position="945"/>
        <end position="956"/>
    </location>
</feature>
<feature type="compositionally biased region" description="Basic residues" evidence="16">
    <location>
        <begin position="349"/>
        <end position="362"/>
    </location>
</feature>
<feature type="compositionally biased region" description="Basic and acidic residues" evidence="16">
    <location>
        <begin position="452"/>
        <end position="469"/>
    </location>
</feature>
<feature type="compositionally biased region" description="Low complexity" evidence="16">
    <location>
        <begin position="311"/>
        <end position="321"/>
    </location>
</feature>
<dbReference type="PANTHER" id="PTHR30001:SF0">
    <property type="entry name" value="RIBONUCLEASE G"/>
    <property type="match status" value="1"/>
</dbReference>
<keyword evidence="5" id="KW-0963">Cytoplasm</keyword>
<comment type="similarity">
    <text evidence="4">Belongs to the RNase E/G family.</text>
</comment>
<keyword evidence="6" id="KW-0507">mRNA processing</keyword>
<dbReference type="EMBL" id="VDMA02000011">
    <property type="protein sequence ID" value="KAB8183020.1"/>
    <property type="molecule type" value="Genomic_DNA"/>
</dbReference>
<evidence type="ECO:0000256" key="13">
    <source>
        <dbReference type="ARBA" id="ARBA00050524"/>
    </source>
</evidence>
<dbReference type="SUPFAM" id="SSF50249">
    <property type="entry name" value="Nucleic acid-binding proteins"/>
    <property type="match status" value="1"/>
</dbReference>
<dbReference type="PROSITE" id="PS50126">
    <property type="entry name" value="S1"/>
    <property type="match status" value="1"/>
</dbReference>
<evidence type="ECO:0000256" key="6">
    <source>
        <dbReference type="ARBA" id="ARBA00022664"/>
    </source>
</evidence>
<protein>
    <recommendedName>
        <fullName evidence="15">Ribonuclease E</fullName>
        <ecNumber evidence="14">3.1.26.12</ecNumber>
    </recommendedName>
</protein>
<evidence type="ECO:0000256" key="4">
    <source>
        <dbReference type="ARBA" id="ARBA00005522"/>
    </source>
</evidence>
<keyword evidence="19" id="KW-1185">Reference proteome</keyword>
<feature type="compositionally biased region" description="Acidic residues" evidence="16">
    <location>
        <begin position="322"/>
        <end position="344"/>
    </location>
</feature>
<evidence type="ECO:0000313" key="18">
    <source>
        <dbReference type="EMBL" id="KAB8183020.1"/>
    </source>
</evidence>
<feature type="compositionally biased region" description="Basic residues" evidence="16">
    <location>
        <begin position="963"/>
        <end position="974"/>
    </location>
</feature>
<feature type="compositionally biased region" description="Basic and acidic residues" evidence="16">
    <location>
        <begin position="211"/>
        <end position="221"/>
    </location>
</feature>
<accession>A0A5N6BRI7</accession>
<keyword evidence="12" id="KW-0694">RNA-binding</keyword>
<feature type="compositionally biased region" description="Low complexity" evidence="16">
    <location>
        <begin position="135"/>
        <end position="159"/>
    </location>
</feature>
<dbReference type="InterPro" id="IPR019307">
    <property type="entry name" value="RNA-bd_AU-1/RNase_E/G"/>
</dbReference>
<comment type="cofactor">
    <cofactor evidence="1">
        <name>Mg(2+)</name>
        <dbReference type="ChEBI" id="CHEBI:18420"/>
    </cofactor>
</comment>
<keyword evidence="9" id="KW-0378">Hydrolase</keyword>
<gene>
    <name evidence="18" type="ORF">FH610_020975</name>
</gene>
<feature type="compositionally biased region" description="Low complexity" evidence="16">
    <location>
        <begin position="191"/>
        <end position="201"/>
    </location>
</feature>
<dbReference type="NCBIfam" id="TIGR00757">
    <property type="entry name" value="RNaseEG"/>
    <property type="match status" value="1"/>
</dbReference>
<dbReference type="InterPro" id="IPR003029">
    <property type="entry name" value="S1_domain"/>
</dbReference>
<feature type="compositionally biased region" description="Basic residues" evidence="16">
    <location>
        <begin position="116"/>
        <end position="125"/>
    </location>
</feature>
<evidence type="ECO:0000259" key="17">
    <source>
        <dbReference type="PROSITE" id="PS50126"/>
    </source>
</evidence>
<evidence type="ECO:0000256" key="14">
    <source>
        <dbReference type="ARBA" id="ARBA00066879"/>
    </source>
</evidence>
<dbReference type="SMART" id="SM00316">
    <property type="entry name" value="S1"/>
    <property type="match status" value="1"/>
</dbReference>
<dbReference type="CDD" id="cd04453">
    <property type="entry name" value="S1_RNase_E"/>
    <property type="match status" value="1"/>
</dbReference>
<dbReference type="GO" id="GO:0006397">
    <property type="term" value="P:mRNA processing"/>
    <property type="evidence" value="ECO:0007669"/>
    <property type="project" value="UniProtKB-KW"/>
</dbReference>
<dbReference type="GO" id="GO:0005737">
    <property type="term" value="C:cytoplasm"/>
    <property type="evidence" value="ECO:0007669"/>
    <property type="project" value="UniProtKB-SubCell"/>
</dbReference>
<comment type="subcellular location">
    <subcellularLocation>
        <location evidence="3">Cytoplasm</location>
    </subcellularLocation>
</comment>
<evidence type="ECO:0000256" key="5">
    <source>
        <dbReference type="ARBA" id="ARBA00022490"/>
    </source>
</evidence>
<dbReference type="GO" id="GO:0046872">
    <property type="term" value="F:metal ion binding"/>
    <property type="evidence" value="ECO:0007669"/>
    <property type="project" value="UniProtKB-KW"/>
</dbReference>
<evidence type="ECO:0000256" key="1">
    <source>
        <dbReference type="ARBA" id="ARBA00001946"/>
    </source>
</evidence>
<keyword evidence="7" id="KW-0819">tRNA processing</keyword>
<keyword evidence="8" id="KW-0479">Metal-binding</keyword>
<feature type="region of interest" description="Disordered" evidence="16">
    <location>
        <begin position="306"/>
        <end position="470"/>
    </location>
</feature>
<feature type="domain" description="S1 motif" evidence="17">
    <location>
        <begin position="525"/>
        <end position="608"/>
    </location>
</feature>
<dbReference type="Gene3D" id="2.40.50.140">
    <property type="entry name" value="Nucleic acid-binding proteins"/>
    <property type="match status" value="1"/>
</dbReference>
<reference evidence="18 19" key="1">
    <citation type="submission" date="2019-10" db="EMBL/GenBank/DDBJ databases">
        <title>Nonomuraea sp. nov., isolated from Phyllanthus amarus.</title>
        <authorList>
            <person name="Klykleung N."/>
            <person name="Tanasupawat S."/>
        </authorList>
    </citation>
    <scope>NUCLEOTIDE SEQUENCE [LARGE SCALE GENOMIC DNA]</scope>
    <source>
        <strain evidence="18 19">CR1-09</strain>
    </source>
</reference>
<feature type="region of interest" description="Disordered" evidence="16">
    <location>
        <begin position="259"/>
        <end position="285"/>
    </location>
</feature>
<dbReference type="GO" id="GO:0008995">
    <property type="term" value="F:ribonuclease E activity"/>
    <property type="evidence" value="ECO:0007669"/>
    <property type="project" value="UniProtKB-EC"/>
</dbReference>
<sequence>MLDNEPTDGAMSLDGDTTTEERGQAGEDMVSSGPSGVSTTPRRRSASRPAGPPPEPDDLPPPVTTVAAANKPKAAESTEPKAPESTEPKAAESAAPEAAEPTAVTPAQEEPVAKERPKRVTRRRTKTAEEPVAEEPPAAGEPVPVAAETVTTTAEPVPAADDEPAAPTRRRRTRKRTDETEPSPQPEQAEETVQAVQAEEPAAPKRRRRARAGEPEQERSRAMSAAEAEVAAALRLNLPDEEPLDDEPLDIEDVDIEDVEVEEDGGRPDVVADPFGLSTRQPSVPSVTFQAPSALFQPLFQAPDPFAVPVQRPASPAAEPAPAEDEEAEEPEETAESGEDESEGEGGARRRRRRRGGRGRGARARDAEDGEEQDGEGEEPQAASAEEDDREQADDDSEGQAGTRRRRRRRRRGTEEAELAPDDPPNTVVRIRAPRATRSTSVDEVQGVRGSTRLEAKKQRRREGRELGRRRPPIITESEFLARRESVERIMVVRRQGGRTQIAVLEDGILVEHYVDRESSQSYVGNVYLGKVQNVLPSMEAAFVDIGKGRNAVLYAGEVNFDTAGLEGQPKRIEAALKSGQSVLVQVTKDPIGHKGARLTSQISLPGRYLVYVPDGSMTGISRKLPDKERTRLKQILRKVMPENAGVIVRTAAEGASEEELSRDVARLSAQWENIQRKAKSASPPELLSGEPDLTIRVVRDVFNEDFSSLVVEGDEAWTTVDEYVRYVAPHLAERLSKWDEETDAFSAYRIDEQIAKAMERKVWLPSGGSLVIDRTEAMTVVDVNTGKFTGQGGNLEETVTRNNLEAAEEIVRQLRLRDIGGIIVIDFIDMVLESNRDLVLRRLLECLARDRTKHQVAEVTSLGLVQMTRKRVGQGLLEAFSTPCDCCHGRGIIVSTEPVEAKPEPRGTQGKMAIEKAVAEKMAAGEGSVAAAAGSVRESVTDAIDADSTDSDEGDGSASSSRGRRRSRRKTAE</sequence>
<evidence type="ECO:0000313" key="19">
    <source>
        <dbReference type="Proteomes" id="UP000313066"/>
    </source>
</evidence>
<evidence type="ECO:0000256" key="16">
    <source>
        <dbReference type="SAM" id="MobiDB-lite"/>
    </source>
</evidence>
<feature type="compositionally biased region" description="Low complexity" evidence="16">
    <location>
        <begin position="932"/>
        <end position="944"/>
    </location>
</feature>
<feature type="compositionally biased region" description="Pro residues" evidence="16">
    <location>
        <begin position="50"/>
        <end position="63"/>
    </location>
</feature>
<keyword evidence="11" id="KW-0460">Magnesium</keyword>
<feature type="compositionally biased region" description="Basic and acidic residues" evidence="16">
    <location>
        <begin position="73"/>
        <end position="90"/>
    </location>
</feature>
<keyword evidence="10" id="KW-0862">Zinc</keyword>
<dbReference type="Pfam" id="PF10150">
    <property type="entry name" value="RNase_E_G"/>
    <property type="match status" value="1"/>
</dbReference>
<comment type="catalytic activity">
    <reaction evidence="13">
        <text>Endonucleolytic cleavage of single-stranded RNA in A- and U-rich regions.</text>
        <dbReference type="EC" id="3.1.26.12"/>
    </reaction>
</comment>
<evidence type="ECO:0000256" key="10">
    <source>
        <dbReference type="ARBA" id="ARBA00022833"/>
    </source>
</evidence>
<dbReference type="FunFam" id="2.40.50.140:FF:000066">
    <property type="entry name" value="Ribonuclease E"/>
    <property type="match status" value="1"/>
</dbReference>
<feature type="compositionally biased region" description="Low complexity" evidence="16">
    <location>
        <begin position="91"/>
        <end position="110"/>
    </location>
</feature>
<evidence type="ECO:0000256" key="8">
    <source>
        <dbReference type="ARBA" id="ARBA00022723"/>
    </source>
</evidence>
<organism evidence="18 19">
    <name type="scientific">Microbispora catharanthi</name>
    <dbReference type="NCBI Taxonomy" id="1712871"/>
    <lineage>
        <taxon>Bacteria</taxon>
        <taxon>Bacillati</taxon>
        <taxon>Actinomycetota</taxon>
        <taxon>Actinomycetes</taxon>
        <taxon>Streptosporangiales</taxon>
        <taxon>Streptosporangiaceae</taxon>
        <taxon>Microbispora</taxon>
    </lineage>
</organism>
<evidence type="ECO:0000256" key="2">
    <source>
        <dbReference type="ARBA" id="ARBA00001947"/>
    </source>
</evidence>
<evidence type="ECO:0000256" key="9">
    <source>
        <dbReference type="ARBA" id="ARBA00022801"/>
    </source>
</evidence>
<dbReference type="PANTHER" id="PTHR30001">
    <property type="entry name" value="RIBONUCLEASE"/>
    <property type="match status" value="1"/>
</dbReference>
<feature type="region of interest" description="Disordered" evidence="16">
    <location>
        <begin position="932"/>
        <end position="974"/>
    </location>
</feature>
<comment type="caution">
    <text evidence="18">The sequence shown here is derived from an EMBL/GenBank/DDBJ whole genome shotgun (WGS) entry which is preliminary data.</text>
</comment>
<evidence type="ECO:0000256" key="12">
    <source>
        <dbReference type="ARBA" id="ARBA00022884"/>
    </source>
</evidence>
<name>A0A5N6BRI7_9ACTN</name>
<dbReference type="Proteomes" id="UP000313066">
    <property type="component" value="Unassembled WGS sequence"/>
</dbReference>
<dbReference type="InterPro" id="IPR004659">
    <property type="entry name" value="RNase_E/G"/>
</dbReference>